<feature type="transmembrane region" description="Helical" evidence="2">
    <location>
        <begin position="900"/>
        <end position="927"/>
    </location>
</feature>
<feature type="chain" id="PRO_5043272119" evidence="3">
    <location>
        <begin position="21"/>
        <end position="1023"/>
    </location>
</feature>
<proteinExistence type="predicted"/>
<feature type="transmembrane region" description="Helical" evidence="2">
    <location>
        <begin position="258"/>
        <end position="280"/>
    </location>
</feature>
<comment type="caution">
    <text evidence="4">The sequence shown here is derived from an EMBL/GenBank/DDBJ whole genome shotgun (WGS) entry which is preliminary data.</text>
</comment>
<dbReference type="EMBL" id="CAMXCT030000212">
    <property type="protein sequence ID" value="CAL4762870.1"/>
    <property type="molecule type" value="Genomic_DNA"/>
</dbReference>
<keyword evidence="2" id="KW-1133">Transmembrane helix</keyword>
<dbReference type="AlphaFoldDB" id="A0A9P1FGQ5"/>
<keyword evidence="3" id="KW-0732">Signal</keyword>
<feature type="transmembrane region" description="Helical" evidence="2">
    <location>
        <begin position="857"/>
        <end position="880"/>
    </location>
</feature>
<name>A0A9P1FGQ5_9DINO</name>
<keyword evidence="1" id="KW-0175">Coiled coil</keyword>
<keyword evidence="2" id="KW-0812">Transmembrane</keyword>
<sequence>MRGLCHVLWLIPALSPSVSHSEFADLHCWLFPVQRCRSDPEWLAGTPRVLLGQPAADRCWEEAREAWINCRNAGLEAVDFALAPNVKQAGDAAIPDFCSLAYTGSYPSMATQGLLQQLEEDRSMRAFFDYQVSFWWANKEMTQFSDIDLSRPVCNSLWRPVKEKANLIAATNDSHFCGSCTEQLKDMWMRAGNDLDFAEFPFSAAKADCFLGVLTLTLTELFCVHSCAAFADSDDSEVPDWDIHTMLWKKVQLELEGLFFFFDFPLALLASSGWPVLPLLHRLGRAFQQNFGNVIPNDCDLLDGKRSDELFSQVQLLLDSKEMELPQIRQIADTASAYLNDVYNTCPFAVGTAVLALMRAAQLSSVIQISDSDFSFLAMDAMKTWDAMNGERVGLKRHFFYDLLTTRWPWLQLVEQVNRWRSPRLARHWPVDDVAVKEELLLPSCEDRVMASRESWEWHWTNSPFQAHGQKLDQPRTFHDVALSLCKLDGMEVLFLSGTSSGYKWGSYTVRGRQVARGLRRLLPMGPEVRARAWNQDCTTWCSDRQVYGENWSNPAIIVHVKFPCKCALEMFTTGDSTWTPLHVYDQVDLFSLVPDGMAVFLAQTSLGAQDYGSHPSVLAAGMQVFWHPLHHSNEQGYQVPWREKIEVIGTHTVHNDTELFAAVKLLASNLGVEFLHIDPTARFANTAGLVVSPQQTLELYEQFGEMDITVMRHAGCMDHLNCSATRSWLCDRYKTGQRLVNAFAVGLPAVFWHQQGFLDLVAGTDYPAIATSMDQALHWLSELVTNSSLRLQLRQQALQLAEPYSLEKLSQRLALIFAQVNESFLSVQSSPSFSDEVDIEALQSEMSKGVCKEYSAAGLCFLWPGFIFGGCLLLCGFLAPKTCHLSVVHALMDLGIEYITMSGAFCAIVLLFASQVGKLVGFRFAAHKYKEQQREREEKEAELLASNMLKRMATTKSCALIFAASFIVLTVVLWIWGILSMHSSPQCGWAHAAFWCLFAVSFSSLVFAGFILCRYHDRIEIS</sequence>
<evidence type="ECO:0000313" key="6">
    <source>
        <dbReference type="Proteomes" id="UP001152797"/>
    </source>
</evidence>
<keyword evidence="6" id="KW-1185">Reference proteome</keyword>
<dbReference type="OrthoDB" id="414884at2759"/>
<feature type="coiled-coil region" evidence="1">
    <location>
        <begin position="923"/>
        <end position="950"/>
    </location>
</feature>
<keyword evidence="2" id="KW-0472">Membrane</keyword>
<evidence type="ECO:0000256" key="2">
    <source>
        <dbReference type="SAM" id="Phobius"/>
    </source>
</evidence>
<gene>
    <name evidence="4" type="ORF">C1SCF055_LOCUS3860</name>
</gene>
<feature type="transmembrane region" description="Helical" evidence="2">
    <location>
        <begin position="959"/>
        <end position="978"/>
    </location>
</feature>
<protein>
    <submittedName>
        <fullName evidence="4">Uncharacterized protein</fullName>
    </submittedName>
</protein>
<evidence type="ECO:0000313" key="4">
    <source>
        <dbReference type="EMBL" id="CAI3975558.1"/>
    </source>
</evidence>
<dbReference type="Proteomes" id="UP001152797">
    <property type="component" value="Unassembled WGS sequence"/>
</dbReference>
<reference evidence="4" key="1">
    <citation type="submission" date="2022-10" db="EMBL/GenBank/DDBJ databases">
        <authorList>
            <person name="Chen Y."/>
            <person name="Dougan E. K."/>
            <person name="Chan C."/>
            <person name="Rhodes N."/>
            <person name="Thang M."/>
        </authorList>
    </citation>
    <scope>NUCLEOTIDE SEQUENCE</scope>
</reference>
<evidence type="ECO:0000313" key="5">
    <source>
        <dbReference type="EMBL" id="CAL4762870.1"/>
    </source>
</evidence>
<evidence type="ECO:0000256" key="3">
    <source>
        <dbReference type="SAM" id="SignalP"/>
    </source>
</evidence>
<dbReference type="EMBL" id="CAMXCT010000212">
    <property type="protein sequence ID" value="CAI3975558.1"/>
    <property type="molecule type" value="Genomic_DNA"/>
</dbReference>
<organism evidence="4">
    <name type="scientific">Cladocopium goreaui</name>
    <dbReference type="NCBI Taxonomy" id="2562237"/>
    <lineage>
        <taxon>Eukaryota</taxon>
        <taxon>Sar</taxon>
        <taxon>Alveolata</taxon>
        <taxon>Dinophyceae</taxon>
        <taxon>Suessiales</taxon>
        <taxon>Symbiodiniaceae</taxon>
        <taxon>Cladocopium</taxon>
    </lineage>
</organism>
<dbReference type="EMBL" id="CAMXCT020000212">
    <property type="protein sequence ID" value="CAL1128933.1"/>
    <property type="molecule type" value="Genomic_DNA"/>
</dbReference>
<feature type="signal peptide" evidence="3">
    <location>
        <begin position="1"/>
        <end position="20"/>
    </location>
</feature>
<evidence type="ECO:0000256" key="1">
    <source>
        <dbReference type="SAM" id="Coils"/>
    </source>
</evidence>
<feature type="transmembrane region" description="Helical" evidence="2">
    <location>
        <begin position="990"/>
        <end position="1014"/>
    </location>
</feature>
<reference evidence="5 6" key="2">
    <citation type="submission" date="2024-05" db="EMBL/GenBank/DDBJ databases">
        <authorList>
            <person name="Chen Y."/>
            <person name="Shah S."/>
            <person name="Dougan E. K."/>
            <person name="Thang M."/>
            <person name="Chan C."/>
        </authorList>
    </citation>
    <scope>NUCLEOTIDE SEQUENCE [LARGE SCALE GENOMIC DNA]</scope>
</reference>
<accession>A0A9P1FGQ5</accession>